<dbReference type="Proteomes" id="UP001152795">
    <property type="component" value="Unassembled WGS sequence"/>
</dbReference>
<dbReference type="CDD" id="cd01650">
    <property type="entry name" value="RT_nLTR_like"/>
    <property type="match status" value="1"/>
</dbReference>
<dbReference type="InterPro" id="IPR000477">
    <property type="entry name" value="RT_dom"/>
</dbReference>
<comment type="caution">
    <text evidence="1">The sequence shown here is derived from an EMBL/GenBank/DDBJ whole genome shotgun (WGS) entry which is preliminary data.</text>
</comment>
<dbReference type="PANTHER" id="PTHR19446">
    <property type="entry name" value="REVERSE TRANSCRIPTASES"/>
    <property type="match status" value="1"/>
</dbReference>
<reference evidence="1" key="1">
    <citation type="submission" date="2020-04" db="EMBL/GenBank/DDBJ databases">
        <authorList>
            <person name="Alioto T."/>
            <person name="Alioto T."/>
            <person name="Gomez Garrido J."/>
        </authorList>
    </citation>
    <scope>NUCLEOTIDE SEQUENCE</scope>
    <source>
        <strain evidence="1">A484AB</strain>
    </source>
</reference>
<dbReference type="PROSITE" id="PS50878">
    <property type="entry name" value="RT_POL"/>
    <property type="match status" value="1"/>
</dbReference>
<proteinExistence type="predicted"/>
<gene>
    <name evidence="1" type="ORF">PACLA_8A025955</name>
</gene>
<dbReference type="SUPFAM" id="SSF56672">
    <property type="entry name" value="DNA/RNA polymerases"/>
    <property type="match status" value="1"/>
</dbReference>
<dbReference type="OrthoDB" id="416454at2759"/>
<name>A0A6S7KGT8_PARCT</name>
<feature type="non-terminal residue" evidence="1">
    <location>
        <position position="264"/>
    </location>
</feature>
<protein>
    <submittedName>
        <fullName evidence="1">Uncharacterized protein</fullName>
    </submittedName>
</protein>
<evidence type="ECO:0000313" key="1">
    <source>
        <dbReference type="EMBL" id="CAB4026592.1"/>
    </source>
</evidence>
<accession>A0A6S7KGT8</accession>
<dbReference type="Pfam" id="PF00078">
    <property type="entry name" value="RVT_1"/>
    <property type="match status" value="1"/>
</dbReference>
<evidence type="ECO:0000313" key="2">
    <source>
        <dbReference type="Proteomes" id="UP001152795"/>
    </source>
</evidence>
<organism evidence="1 2">
    <name type="scientific">Paramuricea clavata</name>
    <name type="common">Red gorgonian</name>
    <name type="synonym">Violescent sea-whip</name>
    <dbReference type="NCBI Taxonomy" id="317549"/>
    <lineage>
        <taxon>Eukaryota</taxon>
        <taxon>Metazoa</taxon>
        <taxon>Cnidaria</taxon>
        <taxon>Anthozoa</taxon>
        <taxon>Octocorallia</taxon>
        <taxon>Malacalcyonacea</taxon>
        <taxon>Plexauridae</taxon>
        <taxon>Paramuricea</taxon>
    </lineage>
</organism>
<dbReference type="InterPro" id="IPR043502">
    <property type="entry name" value="DNA/RNA_pol_sf"/>
</dbReference>
<dbReference type="AlphaFoldDB" id="A0A6S7KGT8"/>
<keyword evidence="2" id="KW-1185">Reference proteome</keyword>
<sequence length="264" mass="29553">MTNFLTKPVKFLTELTLTEPEVETILNSLDTNKATGPDEIPARLLKNTAAIVAPSLCKLFNKSLQHGIVPRDWKIANVVPAYKKNNREHAENYRPISFLPIVSKVLERCIFINVKQFLSQLVNDCQHGFLQGKSCVTNLLEVLDYIGTCLDNGGQVDMLYLDMSKAFDRINHKRLIRKLSNSDIGSNLLNWFESYLTDRRQRVTVLGVTSSTLPVTSGVPQGSILGPALFLLYVNDLPEADLYSRVAMFADDTKLFSAVTSQDD</sequence>
<dbReference type="EMBL" id="CACRXK020014292">
    <property type="protein sequence ID" value="CAB4026592.1"/>
    <property type="molecule type" value="Genomic_DNA"/>
</dbReference>